<protein>
    <recommendedName>
        <fullName evidence="3">Immunity protein 19</fullName>
    </recommendedName>
</protein>
<proteinExistence type="predicted"/>
<reference evidence="1 2" key="1">
    <citation type="submission" date="2019-02" db="EMBL/GenBank/DDBJ databases">
        <title>Pedobacter kyonggii whole genome sequence analysis.</title>
        <authorList>
            <person name="Dahal R.H."/>
        </authorList>
    </citation>
    <scope>NUCLEOTIDE SEQUENCE [LARGE SCALE GENOMIC DNA]</scope>
    <source>
        <strain evidence="1 2">K-4-11-1</strain>
    </source>
</reference>
<dbReference type="RefSeq" id="WP_131031435.1">
    <property type="nucleotide sequence ID" value="NZ_SIXF01000021.1"/>
</dbReference>
<evidence type="ECO:0000313" key="2">
    <source>
        <dbReference type="Proteomes" id="UP000291819"/>
    </source>
</evidence>
<keyword evidence="2" id="KW-1185">Reference proteome</keyword>
<evidence type="ECO:0008006" key="3">
    <source>
        <dbReference type="Google" id="ProtNLM"/>
    </source>
</evidence>
<gene>
    <name evidence="1" type="ORF">EYS08_18120</name>
</gene>
<dbReference type="InterPro" id="IPR029086">
    <property type="entry name" value="Imm19"/>
</dbReference>
<dbReference type="Proteomes" id="UP000291819">
    <property type="component" value="Unassembled WGS sequence"/>
</dbReference>
<sequence>MEFKLTDPQVCILLLMNFPFASDPEAEQMLDEFVAENYEIPSEEWFTEVSGDVDANGEEVSPWNGTVFSFVINEEVTLVVEFHPFEVVYFLNDVFIGNSGGHFMLSLLSWQEFLKIVEVVEDDAMLFFVLLPFVVGAKGEEQEIRKEIEKHLEHMAFRAEHIPVIANFLVHHAIFNEDEPEMFYDDSELGKICKRNHSVRNKGNAAEDISRVNGLIRMAMEE</sequence>
<dbReference type="Pfam" id="PF15563">
    <property type="entry name" value="Imm19"/>
    <property type="match status" value="1"/>
</dbReference>
<dbReference type="EMBL" id="SIXF01000021">
    <property type="protein sequence ID" value="TBO40569.1"/>
    <property type="molecule type" value="Genomic_DNA"/>
</dbReference>
<accession>A0A4Q9H9H1</accession>
<comment type="caution">
    <text evidence="1">The sequence shown here is derived from an EMBL/GenBank/DDBJ whole genome shotgun (WGS) entry which is preliminary data.</text>
</comment>
<name>A0A4Q9H9H1_9SPHI</name>
<evidence type="ECO:0000313" key="1">
    <source>
        <dbReference type="EMBL" id="TBO40569.1"/>
    </source>
</evidence>
<dbReference type="OrthoDB" id="2080912at2"/>
<dbReference type="AlphaFoldDB" id="A0A4Q9H9H1"/>
<organism evidence="1 2">
    <name type="scientific">Pedobacter kyonggii</name>
    <dbReference type="NCBI Taxonomy" id="1926871"/>
    <lineage>
        <taxon>Bacteria</taxon>
        <taxon>Pseudomonadati</taxon>
        <taxon>Bacteroidota</taxon>
        <taxon>Sphingobacteriia</taxon>
        <taxon>Sphingobacteriales</taxon>
        <taxon>Sphingobacteriaceae</taxon>
        <taxon>Pedobacter</taxon>
    </lineage>
</organism>